<dbReference type="PANTHER" id="PTHR43710">
    <property type="entry name" value="2-HYDROXYACYL-COA LYASE"/>
    <property type="match status" value="1"/>
</dbReference>
<dbReference type="GO" id="GO:0046872">
    <property type="term" value="F:metal ion binding"/>
    <property type="evidence" value="ECO:0007669"/>
    <property type="project" value="UniProtKB-UniRule"/>
</dbReference>
<feature type="binding site" evidence="15">
    <location>
        <position position="566"/>
    </location>
    <ligand>
        <name>[4Fe-4S] cluster</name>
        <dbReference type="ChEBI" id="CHEBI:49883"/>
        <label>2</label>
    </ligand>
</feature>
<comment type="caution">
    <text evidence="17">The sequence shown here is derived from an EMBL/GenBank/DDBJ whole genome shotgun (WGS) entry which is preliminary data.</text>
</comment>
<keyword evidence="8 14" id="KW-0249">Electron transport</keyword>
<evidence type="ECO:0000313" key="18">
    <source>
        <dbReference type="Proteomes" id="UP000298324"/>
    </source>
</evidence>
<feature type="binding site" evidence="15">
    <location>
        <position position="549"/>
    </location>
    <ligand>
        <name>[4Fe-4S] cluster</name>
        <dbReference type="ChEBI" id="CHEBI:49883"/>
        <label>2</label>
    </ligand>
</feature>
<comment type="cofactor">
    <cofactor evidence="14 15">
        <name>[4Fe-4S] cluster</name>
        <dbReference type="ChEBI" id="CHEBI:49883"/>
    </cofactor>
    <text evidence="14 15">Binds 2 [4Fe-4S] clusters. In this family the first cluster has a non-standard and varying [4Fe-4S] binding motif CX(2)CX(2)CX(4-5)CP.</text>
</comment>
<dbReference type="NCBIfam" id="TIGR03336">
    <property type="entry name" value="IOR_alpha"/>
    <property type="match status" value="1"/>
</dbReference>
<dbReference type="AlphaFoldDB" id="A0A4Y7R5R7"/>
<proteinExistence type="predicted"/>
<name>A0A4Y7R5R7_9FIRM</name>
<feature type="binding site" evidence="15">
    <location>
        <position position="576"/>
    </location>
    <ligand>
        <name>[4Fe-4S] cluster</name>
        <dbReference type="ChEBI" id="CHEBI:49883"/>
        <label>1</label>
    </ligand>
</feature>
<evidence type="ECO:0000256" key="15">
    <source>
        <dbReference type="PIRSR" id="PIRSR006439-50"/>
    </source>
</evidence>
<dbReference type="GO" id="GO:0043805">
    <property type="term" value="F:indolepyruvate ferredoxin oxidoreductase activity"/>
    <property type="evidence" value="ECO:0007669"/>
    <property type="project" value="UniProtKB-UniRule"/>
</dbReference>
<feature type="binding site" evidence="15">
    <location>
        <position position="572"/>
    </location>
    <ligand>
        <name>[4Fe-4S] cluster</name>
        <dbReference type="ChEBI" id="CHEBI:49883"/>
        <label>2</label>
    </ligand>
</feature>
<accession>A0A4Y7R5R7</accession>
<feature type="binding site" evidence="15">
    <location>
        <position position="569"/>
    </location>
    <ligand>
        <name>[4Fe-4S] cluster</name>
        <dbReference type="ChEBI" id="CHEBI:49883"/>
        <label>2</label>
    </ligand>
</feature>
<dbReference type="RefSeq" id="WP_134216748.1">
    <property type="nucleotide sequence ID" value="NZ_QFGA01000004.1"/>
</dbReference>
<dbReference type="Pfam" id="PF01855">
    <property type="entry name" value="POR_N"/>
    <property type="match status" value="1"/>
</dbReference>
<evidence type="ECO:0000256" key="10">
    <source>
        <dbReference type="ARBA" id="ARBA00023004"/>
    </source>
</evidence>
<dbReference type="CDD" id="cd07034">
    <property type="entry name" value="TPP_PYR_PFOR_IOR-alpha_like"/>
    <property type="match status" value="1"/>
</dbReference>
<evidence type="ECO:0000256" key="6">
    <source>
        <dbReference type="ARBA" id="ARBA00022485"/>
    </source>
</evidence>
<dbReference type="InterPro" id="IPR011766">
    <property type="entry name" value="TPP_enzyme_TPP-bd"/>
</dbReference>
<dbReference type="FunFam" id="3.40.50.970:FF:000039">
    <property type="entry name" value="Indolepyruvate oxidoreductase subunit IorA"/>
    <property type="match status" value="1"/>
</dbReference>
<evidence type="ECO:0000256" key="11">
    <source>
        <dbReference type="ARBA" id="ARBA00023014"/>
    </source>
</evidence>
<dbReference type="EMBL" id="QFGA01000004">
    <property type="protein sequence ID" value="TEB04197.1"/>
    <property type="molecule type" value="Genomic_DNA"/>
</dbReference>
<evidence type="ECO:0000256" key="12">
    <source>
        <dbReference type="ARBA" id="ARBA00030514"/>
    </source>
</evidence>
<feature type="domain" description="4Fe-4S ferredoxin-type" evidence="16">
    <location>
        <begin position="557"/>
        <end position="586"/>
    </location>
</feature>
<dbReference type="Gene3D" id="3.40.50.970">
    <property type="match status" value="2"/>
</dbReference>
<keyword evidence="18" id="KW-1185">Reference proteome</keyword>
<feature type="binding site" evidence="15">
    <location>
        <position position="544"/>
    </location>
    <ligand>
        <name>[4Fe-4S] cluster</name>
        <dbReference type="ChEBI" id="CHEBI:49883"/>
        <label>1</label>
    </ligand>
</feature>
<comment type="subunit">
    <text evidence="2">Heterodimer of the IorA and IorB subunits.</text>
</comment>
<dbReference type="GO" id="GO:0030976">
    <property type="term" value="F:thiamine pyrophosphate binding"/>
    <property type="evidence" value="ECO:0007669"/>
    <property type="project" value="InterPro"/>
</dbReference>
<dbReference type="InterPro" id="IPR017896">
    <property type="entry name" value="4Fe4S_Fe-S-bd"/>
</dbReference>
<gene>
    <name evidence="17" type="ORF">Psch_03922</name>
</gene>
<keyword evidence="7 14" id="KW-0479">Metal-binding</keyword>
<evidence type="ECO:0000256" key="5">
    <source>
        <dbReference type="ARBA" id="ARBA00022448"/>
    </source>
</evidence>
<dbReference type="InterPro" id="IPR017721">
    <property type="entry name" value="IorA"/>
</dbReference>
<dbReference type="CDD" id="cd02008">
    <property type="entry name" value="TPP_IOR_alpha"/>
    <property type="match status" value="1"/>
</dbReference>
<dbReference type="InterPro" id="IPR002880">
    <property type="entry name" value="Pyrv_Fd/Flavodoxin_OxRdtase_N"/>
</dbReference>
<comment type="catalytic activity">
    <reaction evidence="13 14">
        <text>indole-3-pyruvate + 2 oxidized [2Fe-2S]-[ferredoxin] + CoA = (indol-3-yl)acetyl-CoA + 2 reduced [2Fe-2S]-[ferredoxin] + CO2 + H(+)</text>
        <dbReference type="Rhea" id="RHEA:12645"/>
        <dbReference type="Rhea" id="RHEA-COMP:10000"/>
        <dbReference type="Rhea" id="RHEA-COMP:10001"/>
        <dbReference type="ChEBI" id="CHEBI:15378"/>
        <dbReference type="ChEBI" id="CHEBI:16526"/>
        <dbReference type="ChEBI" id="CHEBI:17640"/>
        <dbReference type="ChEBI" id="CHEBI:33737"/>
        <dbReference type="ChEBI" id="CHEBI:33738"/>
        <dbReference type="ChEBI" id="CHEBI:57271"/>
        <dbReference type="ChEBI" id="CHEBI:57287"/>
        <dbReference type="EC" id="1.2.7.8"/>
    </reaction>
</comment>
<keyword evidence="10 14" id="KW-0408">Iron</keyword>
<organism evidence="17 18">
    <name type="scientific">Pelotomaculum schinkii</name>
    <dbReference type="NCBI Taxonomy" id="78350"/>
    <lineage>
        <taxon>Bacteria</taxon>
        <taxon>Bacillati</taxon>
        <taxon>Bacillota</taxon>
        <taxon>Clostridia</taxon>
        <taxon>Eubacteriales</taxon>
        <taxon>Desulfotomaculaceae</taxon>
        <taxon>Pelotomaculum</taxon>
    </lineage>
</organism>
<dbReference type="InterPro" id="IPR009014">
    <property type="entry name" value="Transketo_C/PFOR_II"/>
</dbReference>
<dbReference type="PROSITE" id="PS51379">
    <property type="entry name" value="4FE4S_FER_2"/>
    <property type="match status" value="2"/>
</dbReference>
<dbReference type="GO" id="GO:0051539">
    <property type="term" value="F:4 iron, 4 sulfur cluster binding"/>
    <property type="evidence" value="ECO:0007669"/>
    <property type="project" value="UniProtKB-UniRule"/>
</dbReference>
<dbReference type="Gene3D" id="3.30.70.20">
    <property type="match status" value="1"/>
</dbReference>
<feature type="domain" description="4Fe-4S ferredoxin-type" evidence="16">
    <location>
        <begin position="529"/>
        <end position="555"/>
    </location>
</feature>
<dbReference type="SUPFAM" id="SSF52518">
    <property type="entry name" value="Thiamin diphosphate-binding fold (THDP-binding)"/>
    <property type="match status" value="2"/>
</dbReference>
<keyword evidence="11 14" id="KW-0411">Iron-sulfur</keyword>
<sequence length="589" mass="63027">MKELLSGNAAIARGAYEFGVTVAAAYPGTPSTEILENLVLYPGVYAEWAPNEKVAMEVGIGASLGGARALVAMKHVGVNVAADPLMTFSYTGVNAGFVLVSTDDPGMHSSQNEQDNRHYARFAKMPLLEPSDSQEAKDMVGLALDLSERFDTPVMLRTTTRVSHSQSLVEIQEPQPRKLKNYLKDIKKNLMLPTYARPRRVALEKSLTGLKEYSEESPVNRIEWRDRSLGVITSGISYQYVRDVLPNASVLKLGFTNPLPEQLIRSFAAGVQKLIVVEELEPFIEEQVRAMGLALAAEGFIPYTGELDPGILAAALINAGIITSREGIAQNGYNLEEAPPVPARPPVLCPGCSHRGVFYALRRLKLNVSGDIGCYTLGGLPPLEAMDSNICMGASIGVAHGIGKANPALDARTVAVIGDSTFLHSGITGLLDVVYNKGHATVIILDNRTTAMTGHQHHPGTGRTLAGEQAPAVNMEALVRVLGVNRVRVIDPLNLAETEAAIAEELAASEPSVIIADKPCALLTKATRPAVRVQAEKCTGCRICTRIGCPAISIKDKRALVDAAVCTGCNLCLQVCREGALVKGEEKHA</sequence>
<dbReference type="PANTHER" id="PTHR43710:SF5">
    <property type="entry name" value="INDOLEPYRUVATE FERREDOXIN OXIDOREDUCTASE ALPHA SUBUNIT"/>
    <property type="match status" value="1"/>
</dbReference>
<protein>
    <recommendedName>
        <fullName evidence="4 14">Indolepyruvate oxidoreductase subunit IorA</fullName>
        <shortName evidence="14">IOR</shortName>
        <ecNumber evidence="3 14">1.2.7.8</ecNumber>
    </recommendedName>
    <alternativeName>
        <fullName evidence="12 14">Indolepyruvate ferredoxin oxidoreductase subunit alpha</fullName>
    </alternativeName>
</protein>
<dbReference type="PIRSF" id="PIRSF006439">
    <property type="entry name" value="Indolepyruvate_ferr_oxidored"/>
    <property type="match status" value="1"/>
</dbReference>
<dbReference type="InterPro" id="IPR029061">
    <property type="entry name" value="THDP-binding"/>
</dbReference>
<comment type="function">
    <text evidence="1 14">Catalyzes the ferredoxin-dependent oxidative decarboxylation of arylpyruvates.</text>
</comment>
<evidence type="ECO:0000256" key="4">
    <source>
        <dbReference type="ARBA" id="ARBA00017710"/>
    </source>
</evidence>
<evidence type="ECO:0000313" key="17">
    <source>
        <dbReference type="EMBL" id="TEB04197.1"/>
    </source>
</evidence>
<reference evidence="17 18" key="1">
    <citation type="journal article" date="2018" name="Environ. Microbiol.">
        <title>Novel energy conservation strategies and behaviour of Pelotomaculum schinkii driving syntrophic propionate catabolism.</title>
        <authorList>
            <person name="Hidalgo-Ahumada C.A.P."/>
            <person name="Nobu M.K."/>
            <person name="Narihiro T."/>
            <person name="Tamaki H."/>
            <person name="Liu W.T."/>
            <person name="Kamagata Y."/>
            <person name="Stams A.J.M."/>
            <person name="Imachi H."/>
            <person name="Sousa D.Z."/>
        </authorList>
    </citation>
    <scope>NUCLEOTIDE SEQUENCE [LARGE SCALE GENOMIC DNA]</scope>
    <source>
        <strain evidence="17 18">HH</strain>
    </source>
</reference>
<feature type="binding site" evidence="15">
    <location>
        <position position="541"/>
    </location>
    <ligand>
        <name>[4Fe-4S] cluster</name>
        <dbReference type="ChEBI" id="CHEBI:49883"/>
        <label>1</label>
    </ligand>
</feature>
<evidence type="ECO:0000256" key="9">
    <source>
        <dbReference type="ARBA" id="ARBA00023002"/>
    </source>
</evidence>
<evidence type="ECO:0000259" key="16">
    <source>
        <dbReference type="PROSITE" id="PS51379"/>
    </source>
</evidence>
<dbReference type="Pfam" id="PF02775">
    <property type="entry name" value="TPP_enzyme_C"/>
    <property type="match status" value="1"/>
</dbReference>
<keyword evidence="6 14" id="KW-0004">4Fe-4S</keyword>
<dbReference type="EC" id="1.2.7.8" evidence="3 14"/>
<keyword evidence="9 14" id="KW-0560">Oxidoreductase</keyword>
<evidence type="ECO:0000256" key="14">
    <source>
        <dbReference type="PIRNR" id="PIRNR006439"/>
    </source>
</evidence>
<evidence type="ECO:0000256" key="7">
    <source>
        <dbReference type="ARBA" id="ARBA00022723"/>
    </source>
</evidence>
<evidence type="ECO:0000256" key="2">
    <source>
        <dbReference type="ARBA" id="ARBA00011238"/>
    </source>
</evidence>
<evidence type="ECO:0000256" key="3">
    <source>
        <dbReference type="ARBA" id="ARBA00012812"/>
    </source>
</evidence>
<evidence type="ECO:0000256" key="13">
    <source>
        <dbReference type="ARBA" id="ARBA00048332"/>
    </source>
</evidence>
<dbReference type="Proteomes" id="UP000298324">
    <property type="component" value="Unassembled WGS sequence"/>
</dbReference>
<dbReference type="SUPFAM" id="SSF52922">
    <property type="entry name" value="TK C-terminal domain-like"/>
    <property type="match status" value="1"/>
</dbReference>
<keyword evidence="17" id="KW-0670">Pyruvate</keyword>
<dbReference type="InterPro" id="IPR045025">
    <property type="entry name" value="HACL1-like"/>
</dbReference>
<evidence type="ECO:0000256" key="8">
    <source>
        <dbReference type="ARBA" id="ARBA00022982"/>
    </source>
</evidence>
<feature type="binding site" evidence="15">
    <location>
        <position position="538"/>
    </location>
    <ligand>
        <name>[4Fe-4S] cluster</name>
        <dbReference type="ChEBI" id="CHEBI:49883"/>
        <label>1</label>
    </ligand>
</feature>
<keyword evidence="5 14" id="KW-0813">Transport</keyword>
<evidence type="ECO:0000256" key="1">
    <source>
        <dbReference type="ARBA" id="ARBA00002995"/>
    </source>
</evidence>